<organism evidence="2 3">
    <name type="scientific">Pelagimonas phthalicica</name>
    <dbReference type="NCBI Taxonomy" id="1037362"/>
    <lineage>
        <taxon>Bacteria</taxon>
        <taxon>Pseudomonadati</taxon>
        <taxon>Pseudomonadota</taxon>
        <taxon>Alphaproteobacteria</taxon>
        <taxon>Rhodobacterales</taxon>
        <taxon>Roseobacteraceae</taxon>
        <taxon>Pelagimonas</taxon>
    </lineage>
</organism>
<dbReference type="EMBL" id="FXXP01000001">
    <property type="protein sequence ID" value="SMX27030.1"/>
    <property type="molecule type" value="Genomic_DNA"/>
</dbReference>
<dbReference type="Gene3D" id="3.40.50.300">
    <property type="entry name" value="P-loop containing nucleotide triphosphate hydrolases"/>
    <property type="match status" value="1"/>
</dbReference>
<name>A0A238J8J2_9RHOB</name>
<dbReference type="Proteomes" id="UP000225972">
    <property type="component" value="Unassembled WGS sequence"/>
</dbReference>
<gene>
    <name evidence="2" type="ORF">TRP8649_01132</name>
</gene>
<dbReference type="AlphaFoldDB" id="A0A238J8J2"/>
<reference evidence="3" key="1">
    <citation type="submission" date="2017-05" db="EMBL/GenBank/DDBJ databases">
        <authorList>
            <person name="Rodrigo-Torres L."/>
            <person name="Arahal R. D."/>
            <person name="Lucena T."/>
        </authorList>
    </citation>
    <scope>NUCLEOTIDE SEQUENCE [LARGE SCALE GENOMIC DNA]</scope>
    <source>
        <strain evidence="3">CECT 8649</strain>
    </source>
</reference>
<dbReference type="Pfam" id="PF00685">
    <property type="entry name" value="Sulfotransfer_1"/>
    <property type="match status" value="1"/>
</dbReference>
<evidence type="ECO:0000313" key="2">
    <source>
        <dbReference type="EMBL" id="SMX27030.1"/>
    </source>
</evidence>
<sequence length="73" mass="8244">MTKRVAYSGPLTDNSRWDSVALRPDDIIVVTPPKSGTTWIQTIIALLLSGDPEVETELSIRMPWVDMRMRDLS</sequence>
<dbReference type="SUPFAM" id="SSF52540">
    <property type="entry name" value="P-loop containing nucleoside triphosphate hydrolases"/>
    <property type="match status" value="1"/>
</dbReference>
<dbReference type="InterPro" id="IPR000863">
    <property type="entry name" value="Sulfotransferase_dom"/>
</dbReference>
<feature type="domain" description="Sulfotransferase" evidence="1">
    <location>
        <begin position="24"/>
        <end position="67"/>
    </location>
</feature>
<keyword evidence="3" id="KW-1185">Reference proteome</keyword>
<accession>A0A238J8J2</accession>
<keyword evidence="2" id="KW-0808">Transferase</keyword>
<dbReference type="InterPro" id="IPR027417">
    <property type="entry name" value="P-loop_NTPase"/>
</dbReference>
<dbReference type="OrthoDB" id="3399180at2"/>
<proteinExistence type="predicted"/>
<dbReference type="EC" id="2.8.2.-" evidence="2"/>
<evidence type="ECO:0000259" key="1">
    <source>
        <dbReference type="Pfam" id="PF00685"/>
    </source>
</evidence>
<dbReference type="GO" id="GO:0008146">
    <property type="term" value="F:sulfotransferase activity"/>
    <property type="evidence" value="ECO:0007669"/>
    <property type="project" value="InterPro"/>
</dbReference>
<evidence type="ECO:0000313" key="3">
    <source>
        <dbReference type="Proteomes" id="UP000225972"/>
    </source>
</evidence>
<protein>
    <submittedName>
        <fullName evidence="2">Glycolipid sulfotransferase</fullName>
        <ecNumber evidence="2">2.8.2.-</ecNumber>
    </submittedName>
</protein>